<keyword evidence="3" id="KW-1185">Reference proteome</keyword>
<evidence type="ECO:0000256" key="1">
    <source>
        <dbReference type="SAM" id="Coils"/>
    </source>
</evidence>
<feature type="coiled-coil region" evidence="1">
    <location>
        <begin position="8"/>
        <end position="67"/>
    </location>
</feature>
<evidence type="ECO:0000313" key="3">
    <source>
        <dbReference type="Proteomes" id="UP001497644"/>
    </source>
</evidence>
<sequence length="101" mass="11847">MRVATPLRNAETTALQAALREIQQLREERMQQRAEYEAQIQQRDEVLHRMEKKIHLLDNTNNQLSRSNYSDNDRNDRTAIRAADFEIVDARVSINKELGLL</sequence>
<proteinExistence type="predicted"/>
<evidence type="ECO:0000313" key="2">
    <source>
        <dbReference type="EMBL" id="CAL1672623.1"/>
    </source>
</evidence>
<comment type="caution">
    <text evidence="2">The sequence shown here is derived from an EMBL/GenBank/DDBJ whole genome shotgun (WGS) entry which is preliminary data.</text>
</comment>
<reference evidence="2" key="1">
    <citation type="submission" date="2024-04" db="EMBL/GenBank/DDBJ databases">
        <authorList>
            <consortium name="Molecular Ecology Group"/>
        </authorList>
    </citation>
    <scope>NUCLEOTIDE SEQUENCE</scope>
</reference>
<organism evidence="2 3">
    <name type="scientific">Lasius platythorax</name>
    <dbReference type="NCBI Taxonomy" id="488582"/>
    <lineage>
        <taxon>Eukaryota</taxon>
        <taxon>Metazoa</taxon>
        <taxon>Ecdysozoa</taxon>
        <taxon>Arthropoda</taxon>
        <taxon>Hexapoda</taxon>
        <taxon>Insecta</taxon>
        <taxon>Pterygota</taxon>
        <taxon>Neoptera</taxon>
        <taxon>Endopterygota</taxon>
        <taxon>Hymenoptera</taxon>
        <taxon>Apocrita</taxon>
        <taxon>Aculeata</taxon>
        <taxon>Formicoidea</taxon>
        <taxon>Formicidae</taxon>
        <taxon>Formicinae</taxon>
        <taxon>Lasius</taxon>
        <taxon>Lasius</taxon>
    </lineage>
</organism>
<gene>
    <name evidence="2" type="ORF">LPLAT_LOCUS9529</name>
</gene>
<dbReference type="Proteomes" id="UP001497644">
    <property type="component" value="Unassembled WGS sequence"/>
</dbReference>
<dbReference type="EMBL" id="CAXIPU020000749">
    <property type="protein sequence ID" value="CAL1672623.1"/>
    <property type="molecule type" value="Genomic_DNA"/>
</dbReference>
<name>A0AAV2MYL1_9HYME</name>
<protein>
    <submittedName>
        <fullName evidence="2">Uncharacterized protein</fullName>
    </submittedName>
</protein>
<dbReference type="AlphaFoldDB" id="A0AAV2MYL1"/>
<keyword evidence="1" id="KW-0175">Coiled coil</keyword>
<accession>A0AAV2MYL1</accession>